<evidence type="ECO:0000313" key="3">
    <source>
        <dbReference type="Proteomes" id="UP000053732"/>
    </source>
</evidence>
<dbReference type="AlphaFoldDB" id="A0A0G4PHZ3"/>
<dbReference type="Proteomes" id="UP000053732">
    <property type="component" value="Unassembled WGS sequence"/>
</dbReference>
<keyword evidence="3" id="KW-1185">Reference proteome</keyword>
<evidence type="ECO:0000313" key="2">
    <source>
        <dbReference type="EMBL" id="CRL26040.1"/>
    </source>
</evidence>
<gene>
    <name evidence="2" type="ORF">PCAMFM013_S017g000023</name>
</gene>
<accession>A0A0G4PHZ3</accession>
<name>A0A0G4PHZ3_PENC3</name>
<evidence type="ECO:0000256" key="1">
    <source>
        <dbReference type="SAM" id="MobiDB-lite"/>
    </source>
</evidence>
<sequence length="127" mass="14557">MSSDRLNRPKPVTYPDPDRTGGPMDLIHVATIKRGQNKVPCRFVMNTNPTAYALVYRTKEKKDLSYCRLQDLQGFSERVCDETHDFPSLAFTATRPYDASYLDILLVIERNTTRPMVKRTPESAPTF</sequence>
<feature type="region of interest" description="Disordered" evidence="1">
    <location>
        <begin position="1"/>
        <end position="22"/>
    </location>
</feature>
<dbReference type="EMBL" id="HG793150">
    <property type="protein sequence ID" value="CRL26040.1"/>
    <property type="molecule type" value="Genomic_DNA"/>
</dbReference>
<dbReference type="STRING" id="1429867.A0A0G4PHZ3"/>
<protein>
    <submittedName>
        <fullName evidence="2">Str. FM013</fullName>
    </submittedName>
</protein>
<organism evidence="2 3">
    <name type="scientific">Penicillium camemberti (strain FM 013)</name>
    <dbReference type="NCBI Taxonomy" id="1429867"/>
    <lineage>
        <taxon>Eukaryota</taxon>
        <taxon>Fungi</taxon>
        <taxon>Dikarya</taxon>
        <taxon>Ascomycota</taxon>
        <taxon>Pezizomycotina</taxon>
        <taxon>Eurotiomycetes</taxon>
        <taxon>Eurotiomycetidae</taxon>
        <taxon>Eurotiales</taxon>
        <taxon>Aspergillaceae</taxon>
        <taxon>Penicillium</taxon>
    </lineage>
</organism>
<proteinExistence type="predicted"/>
<reference evidence="2 3" key="1">
    <citation type="journal article" date="2014" name="Nat. Commun.">
        <title>Multiple recent horizontal transfers of a large genomic region in cheese making fungi.</title>
        <authorList>
            <person name="Cheeseman K."/>
            <person name="Ropars J."/>
            <person name="Renault P."/>
            <person name="Dupont J."/>
            <person name="Gouzy J."/>
            <person name="Branca A."/>
            <person name="Abraham A.L."/>
            <person name="Ceppi M."/>
            <person name="Conseiller E."/>
            <person name="Debuchy R."/>
            <person name="Malagnac F."/>
            <person name="Goarin A."/>
            <person name="Silar P."/>
            <person name="Lacoste S."/>
            <person name="Sallet E."/>
            <person name="Bensimon A."/>
            <person name="Giraud T."/>
            <person name="Brygoo Y."/>
        </authorList>
    </citation>
    <scope>NUCLEOTIDE SEQUENCE [LARGE SCALE GENOMIC DNA]</scope>
    <source>
        <strain evidence="3">FM 013</strain>
    </source>
</reference>